<evidence type="ECO:0000313" key="5">
    <source>
        <dbReference type="EMBL" id="CAB4819966.1"/>
    </source>
</evidence>
<dbReference type="FunFam" id="3.40.50.920:FF:000001">
    <property type="entry name" value="Pyruvate dehydrogenase E1 beta subunit"/>
    <property type="match status" value="1"/>
</dbReference>
<dbReference type="AlphaFoldDB" id="A0A6J6ZJN1"/>
<sequence length="326" mass="34400">MTVMTYARAINRALAEELERDADVFIMGQDVGAFGGAFGVTRGLQERFGRRRVFDTPISENFLVGGGVGAALTGLRPVVELQYADFIAVAMDEIYNKAAKWRYMHGGLFSVPLVIRAPGGLAGGAGPEHSQSPEGLLLSAAGLHVVTPSTPADALGLLKSAVRSSNPVVYIEHKGLYGLKGEVPDGEHLIPIGVADVKREGTDVTIVAWTSMVHRALAAAETLAAEGIQVEVVDPRGVRPLDTDTILASVQKTGRLIVSHEAPAPGGAASEVAAYVAEHALDYLAAPIQRVCGADIPIPQSSDLEQYAIPSVDDLIRACRSALSYR</sequence>
<evidence type="ECO:0000256" key="2">
    <source>
        <dbReference type="ARBA" id="ARBA00023002"/>
    </source>
</evidence>
<keyword evidence="3" id="KW-0786">Thiamine pyrophosphate</keyword>
<proteinExistence type="predicted"/>
<organism evidence="5">
    <name type="scientific">freshwater metagenome</name>
    <dbReference type="NCBI Taxonomy" id="449393"/>
    <lineage>
        <taxon>unclassified sequences</taxon>
        <taxon>metagenomes</taxon>
        <taxon>ecological metagenomes</taxon>
    </lineage>
</organism>
<evidence type="ECO:0000256" key="1">
    <source>
        <dbReference type="ARBA" id="ARBA00001964"/>
    </source>
</evidence>
<accession>A0A6J6ZJN1</accession>
<dbReference type="SUPFAM" id="SSF52518">
    <property type="entry name" value="Thiamin diphosphate-binding fold (THDP-binding)"/>
    <property type="match status" value="1"/>
</dbReference>
<reference evidence="5" key="1">
    <citation type="submission" date="2020-05" db="EMBL/GenBank/DDBJ databases">
        <authorList>
            <person name="Chiriac C."/>
            <person name="Salcher M."/>
            <person name="Ghai R."/>
            <person name="Kavagutti S V."/>
        </authorList>
    </citation>
    <scope>NUCLEOTIDE SEQUENCE</scope>
</reference>
<dbReference type="InterPro" id="IPR033248">
    <property type="entry name" value="Transketolase_C"/>
</dbReference>
<dbReference type="Pfam" id="PF02779">
    <property type="entry name" value="Transket_pyr"/>
    <property type="match status" value="1"/>
</dbReference>
<protein>
    <submittedName>
        <fullName evidence="5">Unannotated protein</fullName>
    </submittedName>
</protein>
<dbReference type="CDD" id="cd07036">
    <property type="entry name" value="TPP_PYR_E1-PDHc-beta_like"/>
    <property type="match status" value="1"/>
</dbReference>
<dbReference type="InterPro" id="IPR009014">
    <property type="entry name" value="Transketo_C/PFOR_II"/>
</dbReference>
<dbReference type="SMART" id="SM00861">
    <property type="entry name" value="Transket_pyr"/>
    <property type="match status" value="1"/>
</dbReference>
<comment type="cofactor">
    <cofactor evidence="1">
        <name>thiamine diphosphate</name>
        <dbReference type="ChEBI" id="CHEBI:58937"/>
    </cofactor>
</comment>
<evidence type="ECO:0000256" key="3">
    <source>
        <dbReference type="ARBA" id="ARBA00023052"/>
    </source>
</evidence>
<dbReference type="Gene3D" id="3.40.50.920">
    <property type="match status" value="1"/>
</dbReference>
<name>A0A6J6ZJN1_9ZZZZ</name>
<dbReference type="PANTHER" id="PTHR43257:SF2">
    <property type="entry name" value="PYRUVATE DEHYDROGENASE E1 COMPONENT SUBUNIT BETA"/>
    <property type="match status" value="1"/>
</dbReference>
<dbReference type="Gene3D" id="3.40.50.970">
    <property type="match status" value="1"/>
</dbReference>
<gene>
    <name evidence="5" type="ORF">UFOPK3204_00091</name>
</gene>
<dbReference type="GO" id="GO:0016491">
    <property type="term" value="F:oxidoreductase activity"/>
    <property type="evidence" value="ECO:0007669"/>
    <property type="project" value="UniProtKB-KW"/>
</dbReference>
<dbReference type="Pfam" id="PF02780">
    <property type="entry name" value="Transketolase_C"/>
    <property type="match status" value="1"/>
</dbReference>
<feature type="domain" description="Transketolase-like pyrimidine-binding" evidence="4">
    <location>
        <begin position="4"/>
        <end position="179"/>
    </location>
</feature>
<dbReference type="InterPro" id="IPR029061">
    <property type="entry name" value="THDP-binding"/>
</dbReference>
<dbReference type="InterPro" id="IPR005475">
    <property type="entry name" value="Transketolase-like_Pyr-bd"/>
</dbReference>
<dbReference type="NCBIfam" id="NF006667">
    <property type="entry name" value="PRK09212.1"/>
    <property type="match status" value="1"/>
</dbReference>
<dbReference type="FunFam" id="3.40.50.970:FF:000001">
    <property type="entry name" value="Pyruvate dehydrogenase E1 beta subunit"/>
    <property type="match status" value="1"/>
</dbReference>
<keyword evidence="2" id="KW-0560">Oxidoreductase</keyword>
<dbReference type="EMBL" id="CAFABK010000002">
    <property type="protein sequence ID" value="CAB4819966.1"/>
    <property type="molecule type" value="Genomic_DNA"/>
</dbReference>
<evidence type="ECO:0000259" key="4">
    <source>
        <dbReference type="SMART" id="SM00861"/>
    </source>
</evidence>
<dbReference type="PANTHER" id="PTHR43257">
    <property type="entry name" value="PYRUVATE DEHYDROGENASE E1 COMPONENT BETA SUBUNIT"/>
    <property type="match status" value="1"/>
</dbReference>
<dbReference type="SUPFAM" id="SSF52922">
    <property type="entry name" value="TK C-terminal domain-like"/>
    <property type="match status" value="1"/>
</dbReference>